<keyword evidence="2" id="KW-0378">Hydrolase</keyword>
<comment type="caution">
    <text evidence="4">The sequence shown here is derived from an EMBL/GenBank/DDBJ whole genome shotgun (WGS) entry which is preliminary data.</text>
</comment>
<dbReference type="PANTHER" id="PTHR21660:SF1">
    <property type="entry name" value="ACYL-COENZYME A THIOESTERASE 13"/>
    <property type="match status" value="1"/>
</dbReference>
<comment type="similarity">
    <text evidence="1">Belongs to the thioesterase PaaI family.</text>
</comment>
<dbReference type="InterPro" id="IPR006683">
    <property type="entry name" value="Thioestr_dom"/>
</dbReference>
<reference evidence="4 5" key="1">
    <citation type="submission" date="2018-07" db="EMBL/GenBank/DDBJ databases">
        <title>Genomic Encyclopedia of Type Strains, Phase IV (KMG-IV): sequencing the most valuable type-strain genomes for metagenomic binning, comparative biology and taxonomic classification.</title>
        <authorList>
            <person name="Goeker M."/>
        </authorList>
    </citation>
    <scope>NUCLEOTIDE SEQUENCE [LARGE SCALE GENOMIC DNA]</scope>
    <source>
        <strain evidence="4 5">DSM 21634</strain>
    </source>
</reference>
<dbReference type="NCBIfam" id="TIGR00369">
    <property type="entry name" value="unchar_dom_1"/>
    <property type="match status" value="1"/>
</dbReference>
<sequence length="141" mass="15183">MPSFDNEAPDTLFSLRMPMVQAFGLRGLHIEGDEARVLMPANPQHANSRGDVHGGAYAVLMDSVLSCAARAHDPARYGVITVDMALHYVAGTRGDVTATARCERRGKSLCFVRGEAHDADGNLLTLATGTFKLVERTPSKD</sequence>
<accession>A0A368XX14</accession>
<evidence type="ECO:0000256" key="1">
    <source>
        <dbReference type="ARBA" id="ARBA00008324"/>
    </source>
</evidence>
<evidence type="ECO:0000313" key="4">
    <source>
        <dbReference type="EMBL" id="RCW71666.1"/>
    </source>
</evidence>
<dbReference type="InterPro" id="IPR029069">
    <property type="entry name" value="HotDog_dom_sf"/>
</dbReference>
<organism evidence="4 5">
    <name type="scientific">Pseudorhodoferax soli</name>
    <dbReference type="NCBI Taxonomy" id="545864"/>
    <lineage>
        <taxon>Bacteria</taxon>
        <taxon>Pseudomonadati</taxon>
        <taxon>Pseudomonadota</taxon>
        <taxon>Betaproteobacteria</taxon>
        <taxon>Burkholderiales</taxon>
        <taxon>Comamonadaceae</taxon>
    </lineage>
</organism>
<dbReference type="RefSeq" id="WP_114468861.1">
    <property type="nucleotide sequence ID" value="NZ_QPJK01000004.1"/>
</dbReference>
<dbReference type="InterPro" id="IPR039298">
    <property type="entry name" value="ACOT13"/>
</dbReference>
<dbReference type="GO" id="GO:0047617">
    <property type="term" value="F:fatty acyl-CoA hydrolase activity"/>
    <property type="evidence" value="ECO:0007669"/>
    <property type="project" value="InterPro"/>
</dbReference>
<dbReference type="Proteomes" id="UP000252884">
    <property type="component" value="Unassembled WGS sequence"/>
</dbReference>
<gene>
    <name evidence="4" type="ORF">DES41_104486</name>
</gene>
<dbReference type="PANTHER" id="PTHR21660">
    <property type="entry name" value="THIOESTERASE SUPERFAMILY MEMBER-RELATED"/>
    <property type="match status" value="1"/>
</dbReference>
<dbReference type="Pfam" id="PF03061">
    <property type="entry name" value="4HBT"/>
    <property type="match status" value="1"/>
</dbReference>
<evidence type="ECO:0000313" key="5">
    <source>
        <dbReference type="Proteomes" id="UP000252884"/>
    </source>
</evidence>
<proteinExistence type="inferred from homology"/>
<keyword evidence="5" id="KW-1185">Reference proteome</keyword>
<feature type="domain" description="Thioesterase" evidence="3">
    <location>
        <begin position="50"/>
        <end position="123"/>
    </location>
</feature>
<evidence type="ECO:0000256" key="2">
    <source>
        <dbReference type="ARBA" id="ARBA00022801"/>
    </source>
</evidence>
<dbReference type="InterPro" id="IPR003736">
    <property type="entry name" value="PAAI_dom"/>
</dbReference>
<dbReference type="CDD" id="cd03443">
    <property type="entry name" value="PaaI_thioesterase"/>
    <property type="match status" value="1"/>
</dbReference>
<dbReference type="Gene3D" id="3.10.129.10">
    <property type="entry name" value="Hotdog Thioesterase"/>
    <property type="match status" value="1"/>
</dbReference>
<name>A0A368XX14_9BURK</name>
<protein>
    <submittedName>
        <fullName evidence="4">Uncharacterized protein (TIGR00369 family)</fullName>
    </submittedName>
</protein>
<evidence type="ECO:0000259" key="3">
    <source>
        <dbReference type="Pfam" id="PF03061"/>
    </source>
</evidence>
<dbReference type="EMBL" id="QPJK01000004">
    <property type="protein sequence ID" value="RCW71666.1"/>
    <property type="molecule type" value="Genomic_DNA"/>
</dbReference>
<dbReference type="SUPFAM" id="SSF54637">
    <property type="entry name" value="Thioesterase/thiol ester dehydrase-isomerase"/>
    <property type="match status" value="1"/>
</dbReference>
<dbReference type="AlphaFoldDB" id="A0A368XX14"/>
<dbReference type="OrthoDB" id="8851832at2"/>